<gene>
    <name evidence="1" type="ORF">PUN28_010855</name>
</gene>
<reference evidence="1 2" key="1">
    <citation type="submission" date="2023-03" db="EMBL/GenBank/DDBJ databases">
        <title>High recombination rates correlate with genetic variation in Cardiocondyla obscurior ants.</title>
        <authorList>
            <person name="Errbii M."/>
        </authorList>
    </citation>
    <scope>NUCLEOTIDE SEQUENCE [LARGE SCALE GENOMIC DNA]</scope>
    <source>
        <strain evidence="1">Alpha-2009</strain>
        <tissue evidence="1">Whole body</tissue>
    </source>
</reference>
<accession>A0AAW2FI40</accession>
<sequence>MFDFTTTYIMLNQRLISWQ</sequence>
<comment type="caution">
    <text evidence="1">The sequence shown here is derived from an EMBL/GenBank/DDBJ whole genome shotgun (WGS) entry which is preliminary data.</text>
</comment>
<protein>
    <submittedName>
        <fullName evidence="1">Uncharacterized protein</fullName>
    </submittedName>
</protein>
<proteinExistence type="predicted"/>
<dbReference type="Proteomes" id="UP001430953">
    <property type="component" value="Unassembled WGS sequence"/>
</dbReference>
<keyword evidence="2" id="KW-1185">Reference proteome</keyword>
<name>A0AAW2FI40_9HYME</name>
<dbReference type="EMBL" id="JADYXP020000010">
    <property type="protein sequence ID" value="KAL0115626.1"/>
    <property type="molecule type" value="Genomic_DNA"/>
</dbReference>
<dbReference type="AlphaFoldDB" id="A0AAW2FI40"/>
<organism evidence="1 2">
    <name type="scientific">Cardiocondyla obscurior</name>
    <dbReference type="NCBI Taxonomy" id="286306"/>
    <lineage>
        <taxon>Eukaryota</taxon>
        <taxon>Metazoa</taxon>
        <taxon>Ecdysozoa</taxon>
        <taxon>Arthropoda</taxon>
        <taxon>Hexapoda</taxon>
        <taxon>Insecta</taxon>
        <taxon>Pterygota</taxon>
        <taxon>Neoptera</taxon>
        <taxon>Endopterygota</taxon>
        <taxon>Hymenoptera</taxon>
        <taxon>Apocrita</taxon>
        <taxon>Aculeata</taxon>
        <taxon>Formicoidea</taxon>
        <taxon>Formicidae</taxon>
        <taxon>Myrmicinae</taxon>
        <taxon>Cardiocondyla</taxon>
    </lineage>
</organism>
<evidence type="ECO:0000313" key="1">
    <source>
        <dbReference type="EMBL" id="KAL0115626.1"/>
    </source>
</evidence>
<evidence type="ECO:0000313" key="2">
    <source>
        <dbReference type="Proteomes" id="UP001430953"/>
    </source>
</evidence>